<proteinExistence type="predicted"/>
<dbReference type="EMBL" id="BDIP01002663">
    <property type="protein sequence ID" value="GIQ86633.1"/>
    <property type="molecule type" value="Genomic_DNA"/>
</dbReference>
<keyword evidence="2" id="KW-0812">Transmembrane</keyword>
<reference evidence="3 4" key="1">
    <citation type="journal article" date="2018" name="PLoS ONE">
        <title>The draft genome of Kipferlia bialata reveals reductive genome evolution in fornicate parasites.</title>
        <authorList>
            <person name="Tanifuji G."/>
            <person name="Takabayashi S."/>
            <person name="Kume K."/>
            <person name="Takagi M."/>
            <person name="Nakayama T."/>
            <person name="Kamikawa R."/>
            <person name="Inagaki Y."/>
            <person name="Hashimoto T."/>
        </authorList>
    </citation>
    <scope>NUCLEOTIDE SEQUENCE [LARGE SCALE GENOMIC DNA]</scope>
    <source>
        <strain evidence="3">NY0173</strain>
    </source>
</reference>
<evidence type="ECO:0000256" key="2">
    <source>
        <dbReference type="SAM" id="Phobius"/>
    </source>
</evidence>
<keyword evidence="2" id="KW-0472">Membrane</keyword>
<sequence>MLDVPSMLDEGVVLDPGRSPKLRHRRYPSHLSDMSGERERDVMDEEGSLTLSRTNQYRSISAVSQSGYTGIGLPLPAITERGDLSDTRDIVEDTPPLSARMTGPDSATGFLSRANLRRVVKERRWYFLKFSLFWLVFACVVLARSSVVYYVYYKFEDNVTAKGYCDVIWSAVLGNTAVIVVLAVVHPLVIKGNVPATLRDLFLIDHGHELFSLFIQRQGDTKARLMMEFLEASHQYRLDLADPDTDPTHLACAFYAEYLHSHDGAPVIAASKVALGRARFGLTSLAAYAYGAGRPREGVTSPDPSPDTPSTPQRQRTAIVAQ</sequence>
<keyword evidence="2" id="KW-1133">Transmembrane helix</keyword>
<gene>
    <name evidence="3" type="ORF">KIPB_008520</name>
</gene>
<feature type="non-terminal residue" evidence="3">
    <location>
        <position position="1"/>
    </location>
</feature>
<keyword evidence="4" id="KW-1185">Reference proteome</keyword>
<feature type="transmembrane region" description="Helical" evidence="2">
    <location>
        <begin position="126"/>
        <end position="152"/>
    </location>
</feature>
<comment type="caution">
    <text evidence="3">The sequence shown here is derived from an EMBL/GenBank/DDBJ whole genome shotgun (WGS) entry which is preliminary data.</text>
</comment>
<feature type="region of interest" description="Disordered" evidence="1">
    <location>
        <begin position="293"/>
        <end position="322"/>
    </location>
</feature>
<name>A0A9K3D2I5_9EUKA</name>
<evidence type="ECO:0000313" key="4">
    <source>
        <dbReference type="Proteomes" id="UP000265618"/>
    </source>
</evidence>
<dbReference type="Proteomes" id="UP000265618">
    <property type="component" value="Unassembled WGS sequence"/>
</dbReference>
<feature type="region of interest" description="Disordered" evidence="1">
    <location>
        <begin position="1"/>
        <end position="44"/>
    </location>
</feature>
<feature type="transmembrane region" description="Helical" evidence="2">
    <location>
        <begin position="167"/>
        <end position="189"/>
    </location>
</feature>
<evidence type="ECO:0000313" key="3">
    <source>
        <dbReference type="EMBL" id="GIQ86633.1"/>
    </source>
</evidence>
<dbReference type="AlphaFoldDB" id="A0A9K3D2I5"/>
<evidence type="ECO:0000256" key="1">
    <source>
        <dbReference type="SAM" id="MobiDB-lite"/>
    </source>
</evidence>
<accession>A0A9K3D2I5</accession>
<protein>
    <submittedName>
        <fullName evidence="3">Uncharacterized protein</fullName>
    </submittedName>
</protein>
<organism evidence="3 4">
    <name type="scientific">Kipferlia bialata</name>
    <dbReference type="NCBI Taxonomy" id="797122"/>
    <lineage>
        <taxon>Eukaryota</taxon>
        <taxon>Metamonada</taxon>
        <taxon>Carpediemonas-like organisms</taxon>
        <taxon>Kipferlia</taxon>
    </lineage>
</organism>